<reference evidence="7 8" key="1">
    <citation type="submission" date="2020-04" db="EMBL/GenBank/DDBJ databases">
        <title>The draft genome of Kluyvera sichuanensis strain SCKS090646.</title>
        <authorList>
            <person name="Wei L."/>
            <person name="Liu L."/>
            <person name="Feng Y."/>
            <person name="Zong Z."/>
        </authorList>
    </citation>
    <scope>NUCLEOTIDE SEQUENCE [LARGE SCALE GENOMIC DNA]</scope>
    <source>
        <strain evidence="7 8">090646</strain>
    </source>
</reference>
<evidence type="ECO:0000256" key="4">
    <source>
        <dbReference type="SAM" id="MobiDB-lite"/>
    </source>
</evidence>
<evidence type="ECO:0000256" key="5">
    <source>
        <dbReference type="SAM" id="SignalP"/>
    </source>
</evidence>
<sequence length="418" mass="44035">MMRCTVMRVMMPWMATMVTICWLGGGGNDLLCGGEGDDVYLFNAGDGQDQVNGDRYDTGVDTLRFGDGILAQDTLVQRNGDNLVISFRDGTDSVTINDYFGNAKPISSIIFADGTIWDDVVIRNALYTGTEEAQLLQAYDTGSEIHAAGGDDIVYGDSDNDALYGDDGDDELYGMLGDDTLYGGNGHDTLSGDSGDDLLAGGAGNDILRGDDGRDMLYGDDGADELHGGAGNDWLSGGQGDDILNGGTGNDRLSGGVGNDTLNGGSGSDTYLFNAGDGQDTIAENSSVSGDSDTLRFGEGMMAASAIVQRSGNDLVIAFKDSEDSVTVKDYFSSEKYRVEHIAFADGTDWLIEDVLNHTEDDIPLPLAQPADAPVSLQRIREDMAMFAAGCDGDDDSVVSMIPSLSTARSSVGSLMNL</sequence>
<dbReference type="InterPro" id="IPR001343">
    <property type="entry name" value="Hemolysn_Ca-bd"/>
</dbReference>
<dbReference type="Pfam" id="PF06594">
    <property type="entry name" value="HCBP_related"/>
    <property type="match status" value="2"/>
</dbReference>
<feature type="signal peptide" evidence="5">
    <location>
        <begin position="1"/>
        <end position="15"/>
    </location>
</feature>
<evidence type="ECO:0000256" key="2">
    <source>
        <dbReference type="ARBA" id="ARBA00022525"/>
    </source>
</evidence>
<name>A0ABR6RWX6_9ENTR</name>
<feature type="domain" description="Haemolysin-type calcium binding-related" evidence="6">
    <location>
        <begin position="314"/>
        <end position="352"/>
    </location>
</feature>
<comment type="subcellular location">
    <subcellularLocation>
        <location evidence="1">Secreted</location>
    </subcellularLocation>
</comment>
<feature type="region of interest" description="Disordered" evidence="4">
    <location>
        <begin position="229"/>
        <end position="261"/>
    </location>
</feature>
<evidence type="ECO:0000256" key="3">
    <source>
        <dbReference type="ARBA" id="ARBA00022837"/>
    </source>
</evidence>
<feature type="chain" id="PRO_5047209204" description="Haemolysin-type calcium binding-related domain-containing protein" evidence="5">
    <location>
        <begin position="16"/>
        <end position="418"/>
    </location>
</feature>
<dbReference type="InterPro" id="IPR010566">
    <property type="entry name" value="Haemolys_ca-bd"/>
</dbReference>
<dbReference type="Pfam" id="PF00353">
    <property type="entry name" value="HemolysinCabind"/>
    <property type="match status" value="3"/>
</dbReference>
<accession>A0ABR6RWX6</accession>
<dbReference type="RefSeq" id="WP_185669162.1">
    <property type="nucleotide sequence ID" value="NZ_JABBJF010000020.1"/>
</dbReference>
<evidence type="ECO:0000259" key="6">
    <source>
        <dbReference type="Pfam" id="PF06594"/>
    </source>
</evidence>
<keyword evidence="8" id="KW-1185">Reference proteome</keyword>
<organism evidence="7 8">
    <name type="scientific">Kluyvera sichuanensis</name>
    <dbReference type="NCBI Taxonomy" id="2725494"/>
    <lineage>
        <taxon>Bacteria</taxon>
        <taxon>Pseudomonadati</taxon>
        <taxon>Pseudomonadota</taxon>
        <taxon>Gammaproteobacteria</taxon>
        <taxon>Enterobacterales</taxon>
        <taxon>Enterobacteriaceae</taxon>
        <taxon>Kluyvera</taxon>
    </lineage>
</organism>
<comment type="caution">
    <text evidence="7">The sequence shown here is derived from an EMBL/GenBank/DDBJ whole genome shotgun (WGS) entry which is preliminary data.</text>
</comment>
<feature type="domain" description="Haemolysin-type calcium binding-related" evidence="6">
    <location>
        <begin position="82"/>
        <end position="119"/>
    </location>
</feature>
<keyword evidence="2" id="KW-0964">Secreted</keyword>
<dbReference type="EMBL" id="JABBJF010000020">
    <property type="protein sequence ID" value="MBC1187637.1"/>
    <property type="molecule type" value="Genomic_DNA"/>
</dbReference>
<evidence type="ECO:0000313" key="8">
    <source>
        <dbReference type="Proteomes" id="UP000607331"/>
    </source>
</evidence>
<dbReference type="InterPro" id="IPR050557">
    <property type="entry name" value="RTX_toxin/Mannuronan_C5-epim"/>
</dbReference>
<dbReference type="SUPFAM" id="SSF51120">
    <property type="entry name" value="beta-Roll"/>
    <property type="match status" value="3"/>
</dbReference>
<dbReference type="Gene3D" id="2.150.10.10">
    <property type="entry name" value="Serralysin-like metalloprotease, C-terminal"/>
    <property type="match status" value="2"/>
</dbReference>
<protein>
    <recommendedName>
        <fullName evidence="6">Haemolysin-type calcium binding-related domain-containing protein</fullName>
    </recommendedName>
</protein>
<dbReference type="InterPro" id="IPR011049">
    <property type="entry name" value="Serralysin-like_metalloprot_C"/>
</dbReference>
<evidence type="ECO:0000256" key="1">
    <source>
        <dbReference type="ARBA" id="ARBA00004613"/>
    </source>
</evidence>
<dbReference type="PRINTS" id="PR00313">
    <property type="entry name" value="CABNDNGRPT"/>
</dbReference>
<dbReference type="PANTHER" id="PTHR38340:SF1">
    <property type="entry name" value="S-LAYER PROTEIN"/>
    <property type="match status" value="1"/>
</dbReference>
<dbReference type="PANTHER" id="PTHR38340">
    <property type="entry name" value="S-LAYER PROTEIN"/>
    <property type="match status" value="1"/>
</dbReference>
<dbReference type="InterPro" id="IPR018511">
    <property type="entry name" value="Hemolysin-typ_Ca-bd_CS"/>
</dbReference>
<evidence type="ECO:0000313" key="7">
    <source>
        <dbReference type="EMBL" id="MBC1187637.1"/>
    </source>
</evidence>
<proteinExistence type="predicted"/>
<keyword evidence="3" id="KW-0106">Calcium</keyword>
<gene>
    <name evidence="7" type="ORF">HII27_18155</name>
</gene>
<keyword evidence="5" id="KW-0732">Signal</keyword>
<dbReference type="PROSITE" id="PS00330">
    <property type="entry name" value="HEMOLYSIN_CALCIUM"/>
    <property type="match status" value="3"/>
</dbReference>
<dbReference type="Proteomes" id="UP000607331">
    <property type="component" value="Unassembled WGS sequence"/>
</dbReference>